<keyword evidence="2" id="KW-1185">Reference proteome</keyword>
<reference evidence="1 2" key="1">
    <citation type="journal article" date="2019" name="Commun. Biol.">
        <title>The bagworm genome reveals a unique fibroin gene that provides high tensile strength.</title>
        <authorList>
            <person name="Kono N."/>
            <person name="Nakamura H."/>
            <person name="Ohtoshi R."/>
            <person name="Tomita M."/>
            <person name="Numata K."/>
            <person name="Arakawa K."/>
        </authorList>
    </citation>
    <scope>NUCLEOTIDE SEQUENCE [LARGE SCALE GENOMIC DNA]</scope>
</reference>
<organism evidence="1 2">
    <name type="scientific">Eumeta variegata</name>
    <name type="common">Bagworm moth</name>
    <name type="synonym">Eumeta japonica</name>
    <dbReference type="NCBI Taxonomy" id="151549"/>
    <lineage>
        <taxon>Eukaryota</taxon>
        <taxon>Metazoa</taxon>
        <taxon>Ecdysozoa</taxon>
        <taxon>Arthropoda</taxon>
        <taxon>Hexapoda</taxon>
        <taxon>Insecta</taxon>
        <taxon>Pterygota</taxon>
        <taxon>Neoptera</taxon>
        <taxon>Endopterygota</taxon>
        <taxon>Lepidoptera</taxon>
        <taxon>Glossata</taxon>
        <taxon>Ditrysia</taxon>
        <taxon>Tineoidea</taxon>
        <taxon>Psychidae</taxon>
        <taxon>Oiketicinae</taxon>
        <taxon>Eumeta</taxon>
    </lineage>
</organism>
<dbReference type="AlphaFoldDB" id="A0A4C1U736"/>
<accession>A0A4C1U736</accession>
<evidence type="ECO:0000313" key="1">
    <source>
        <dbReference type="EMBL" id="GBP21764.1"/>
    </source>
</evidence>
<protein>
    <submittedName>
        <fullName evidence="1">Uncharacterized protein</fullName>
    </submittedName>
</protein>
<comment type="caution">
    <text evidence="1">The sequence shown here is derived from an EMBL/GenBank/DDBJ whole genome shotgun (WGS) entry which is preliminary data.</text>
</comment>
<dbReference type="EMBL" id="BGZK01000132">
    <property type="protein sequence ID" value="GBP21764.1"/>
    <property type="molecule type" value="Genomic_DNA"/>
</dbReference>
<evidence type="ECO:0000313" key="2">
    <source>
        <dbReference type="Proteomes" id="UP000299102"/>
    </source>
</evidence>
<gene>
    <name evidence="1" type="ORF">EVAR_10942_1</name>
</gene>
<proteinExistence type="predicted"/>
<dbReference type="Proteomes" id="UP000299102">
    <property type="component" value="Unassembled WGS sequence"/>
</dbReference>
<name>A0A4C1U736_EUMVA</name>
<sequence>MAAERQRRFYQESIRYEKTCFSLYYVLHVSQPAMLVSATYRCSVLAVTPADEASPTPMPPETGATLLLGAHIS</sequence>